<dbReference type="PROSITE" id="PS50178">
    <property type="entry name" value="ZF_FYVE"/>
    <property type="match status" value="1"/>
</dbReference>
<dbReference type="SMR" id="A0A1G4I7W9"/>
<evidence type="ECO:0000256" key="8">
    <source>
        <dbReference type="ARBA" id="ARBA00022777"/>
    </source>
</evidence>
<protein>
    <submittedName>
        <fullName evidence="17">Differentiation inhibitory kinase</fullName>
    </submittedName>
</protein>
<sequence>MLSKLFRYDTKLQGKQELSTADHRSLLELSMTDNITSVEIPQYRVRGTFVEYVIECTKRNMTWQVFRRYQQFKALDQSLKQLCSRGSSRHCDYGVIPVLCGSHWTEVTNQSIDLVEKRRRHLEIYLRQLLVPGNVFYVAKTVIYDFLHDGAVPAQHQRRAIRPLIGFATPDSLADLHLENRNGEGSASRLGAASTLNDKSISMLGPSAVGESDRVDDGVGDEEEEPCKSPPGETVESGEECEDLPSADNSEAEDVRVPPPGSLCRQCNAEFSSVLYPHRCFFCRQQFCRDCLHPVELEEGEVARSCVQCYENFARKTCKPQYPPTPMASTPILQCAPAGGALDPLNLLGSTSHVRTDVTLSDFKLVTTVGRGTFGKVMKVIFREDGKVYAMKVLNKCVIHKRRMIEYIREEKNIMSSLPSHPYIVTCHFAFQTDYHLFFVLDYLPGGDMHSRVYPKLKLTESDVRLYIAELVLALQHLHRHDIAHRDVKLENIVLGEDGHLKLTDFGLARMNFSRQRRRSFVGSPEYLPPETIQGKYQTKAVDWWSAGVMLYEMLSGKTPFYSAYNCEIYNNVLKAELDLTAPCFTPEAASLIEQLLQSHPKARLQDAGAIKAHPYFASIDWAALEGKNISAPIQLDLMGNDMKYIKWKFTAEWAVIYKPPGVTRATIDLLINRFSNFAHVSEGTPPTPHLPIGQQQEEVSDGVTNPPDITGVWNVVKVEMQTEDGKITHPWGSAVCGVLAYFPEGQFSMQLTSYMRPHLRQQFVDRAVREDLVEMCNSYAGSFGKYQIKPGSNIITHRLHGCLCPNLTGSTQKYFFEVRERKENGAKVLKLFTACNALPGEDISAQTVLTWERTGSC</sequence>
<dbReference type="Pfam" id="PF00069">
    <property type="entry name" value="Pkinase"/>
    <property type="match status" value="1"/>
</dbReference>
<dbReference type="GO" id="GO:0008270">
    <property type="term" value="F:zinc ion binding"/>
    <property type="evidence" value="ECO:0007669"/>
    <property type="project" value="UniProtKB-KW"/>
</dbReference>
<dbReference type="AlphaFoldDB" id="A0A1G4I7W9"/>
<feature type="compositionally biased region" description="Acidic residues" evidence="13">
    <location>
        <begin position="236"/>
        <end position="245"/>
    </location>
</feature>
<evidence type="ECO:0000256" key="10">
    <source>
        <dbReference type="ARBA" id="ARBA00022840"/>
    </source>
</evidence>
<proteinExistence type="inferred from homology"/>
<dbReference type="GO" id="GO:0005524">
    <property type="term" value="F:ATP binding"/>
    <property type="evidence" value="ECO:0007669"/>
    <property type="project" value="UniProtKB-UniRule"/>
</dbReference>
<evidence type="ECO:0000256" key="4">
    <source>
        <dbReference type="ARBA" id="ARBA00022679"/>
    </source>
</evidence>
<dbReference type="InterPro" id="IPR045270">
    <property type="entry name" value="STKc_AGC"/>
</dbReference>
<evidence type="ECO:0000256" key="9">
    <source>
        <dbReference type="ARBA" id="ARBA00022833"/>
    </source>
</evidence>
<dbReference type="InterPro" id="IPR017441">
    <property type="entry name" value="Protein_kinase_ATP_BS"/>
</dbReference>
<feature type="region of interest" description="Disordered" evidence="13">
    <location>
        <begin position="686"/>
        <end position="705"/>
    </location>
</feature>
<dbReference type="SMART" id="SM00220">
    <property type="entry name" value="S_TKc"/>
    <property type="match status" value="1"/>
</dbReference>
<comment type="caution">
    <text evidence="17">The sequence shown here is derived from an EMBL/GenBank/DDBJ whole genome shotgun (WGS) entry which is preliminary data.</text>
</comment>
<dbReference type="PROSITE" id="PS00107">
    <property type="entry name" value="PROTEIN_KINASE_ATP"/>
    <property type="match status" value="1"/>
</dbReference>
<keyword evidence="9" id="KW-0862">Zinc</keyword>
<dbReference type="CDD" id="cd00065">
    <property type="entry name" value="FYVE_like_SF"/>
    <property type="match status" value="1"/>
</dbReference>
<feature type="domain" description="FYVE-type" evidence="15">
    <location>
        <begin position="264"/>
        <end position="314"/>
    </location>
</feature>
<dbReference type="InterPro" id="IPR011009">
    <property type="entry name" value="Kinase-like_dom_sf"/>
</dbReference>
<reference evidence="17" key="1">
    <citation type="submission" date="2016-09" db="EMBL/GenBank/DDBJ databases">
        <authorList>
            <person name="Hebert L."/>
            <person name="Moumen B."/>
        </authorList>
    </citation>
    <scope>NUCLEOTIDE SEQUENCE [LARGE SCALE GENOMIC DNA]</scope>
    <source>
        <strain evidence="17">OVI</strain>
    </source>
</reference>
<dbReference type="SUPFAM" id="SSF57903">
    <property type="entry name" value="FYVE/PHD zinc finger"/>
    <property type="match status" value="1"/>
</dbReference>
<dbReference type="CDD" id="cd05123">
    <property type="entry name" value="STKc_AGC"/>
    <property type="match status" value="1"/>
</dbReference>
<dbReference type="Proteomes" id="UP000195570">
    <property type="component" value="Unassembled WGS sequence"/>
</dbReference>
<evidence type="ECO:0000313" key="18">
    <source>
        <dbReference type="Proteomes" id="UP000195570"/>
    </source>
</evidence>
<keyword evidence="2" id="KW-0723">Serine/threonine-protein kinase</keyword>
<keyword evidence="8 17" id="KW-0418">Kinase</keyword>
<dbReference type="InterPro" id="IPR017455">
    <property type="entry name" value="Znf_FYVE-rel"/>
</dbReference>
<dbReference type="Pfam" id="PF00787">
    <property type="entry name" value="PX"/>
    <property type="match status" value="1"/>
</dbReference>
<dbReference type="PROSITE" id="PS50011">
    <property type="entry name" value="PROTEIN_KINASE_DOM"/>
    <property type="match status" value="1"/>
</dbReference>
<feature type="domain" description="Protein kinase" evidence="14">
    <location>
        <begin position="363"/>
        <end position="617"/>
    </location>
</feature>
<evidence type="ECO:0000313" key="17">
    <source>
        <dbReference type="EMBL" id="SCU68132.1"/>
    </source>
</evidence>
<accession>A0A1G4I7W9</accession>
<dbReference type="VEuPathDB" id="TriTrypDB:TEOVI_000745700"/>
<dbReference type="InterPro" id="IPR036871">
    <property type="entry name" value="PX_dom_sf"/>
</dbReference>
<dbReference type="InterPro" id="IPR000719">
    <property type="entry name" value="Prot_kinase_dom"/>
</dbReference>
<dbReference type="PROSITE" id="PS50195">
    <property type="entry name" value="PX"/>
    <property type="match status" value="1"/>
</dbReference>
<dbReference type="RefSeq" id="XP_067079347.1">
    <property type="nucleotide sequence ID" value="XM_067223246.1"/>
</dbReference>
<keyword evidence="5" id="KW-0479">Metal-binding</keyword>
<dbReference type="SUPFAM" id="SSF56112">
    <property type="entry name" value="Protein kinase-like (PK-like)"/>
    <property type="match status" value="1"/>
</dbReference>
<dbReference type="GO" id="GO:0035091">
    <property type="term" value="F:phosphatidylinositol binding"/>
    <property type="evidence" value="ECO:0007669"/>
    <property type="project" value="InterPro"/>
</dbReference>
<dbReference type="InterPro" id="IPR008271">
    <property type="entry name" value="Ser/Thr_kinase_AS"/>
</dbReference>
<evidence type="ECO:0000256" key="5">
    <source>
        <dbReference type="ARBA" id="ARBA00022723"/>
    </source>
</evidence>
<evidence type="ECO:0000256" key="6">
    <source>
        <dbReference type="ARBA" id="ARBA00022741"/>
    </source>
</evidence>
<dbReference type="EMBL" id="CZPT02000897">
    <property type="protein sequence ID" value="SCU68132.1"/>
    <property type="molecule type" value="Genomic_DNA"/>
</dbReference>
<dbReference type="Gene3D" id="3.30.200.20">
    <property type="entry name" value="Phosphorylase Kinase, domain 1"/>
    <property type="match status" value="1"/>
</dbReference>
<dbReference type="SUPFAM" id="SSF64268">
    <property type="entry name" value="PX domain"/>
    <property type="match status" value="1"/>
</dbReference>
<evidence type="ECO:0000259" key="15">
    <source>
        <dbReference type="PROSITE" id="PS50178"/>
    </source>
</evidence>
<evidence type="ECO:0000256" key="11">
    <source>
        <dbReference type="PROSITE-ProRule" id="PRU00091"/>
    </source>
</evidence>
<evidence type="ECO:0000256" key="3">
    <source>
        <dbReference type="ARBA" id="ARBA00022553"/>
    </source>
</evidence>
<dbReference type="GeneID" id="92381391"/>
<name>A0A1G4I7W9_TRYEQ</name>
<comment type="similarity">
    <text evidence="1">Belongs to the protein kinase superfamily. AGC Ser/Thr protein kinase family.</text>
</comment>
<dbReference type="InterPro" id="IPR024311">
    <property type="entry name" value="Lipocalin-like"/>
</dbReference>
<organism evidence="17 18">
    <name type="scientific">Trypanosoma equiperdum</name>
    <dbReference type="NCBI Taxonomy" id="5694"/>
    <lineage>
        <taxon>Eukaryota</taxon>
        <taxon>Discoba</taxon>
        <taxon>Euglenozoa</taxon>
        <taxon>Kinetoplastea</taxon>
        <taxon>Metakinetoplastina</taxon>
        <taxon>Trypanosomatida</taxon>
        <taxon>Trypanosomatidae</taxon>
        <taxon>Trypanosoma</taxon>
    </lineage>
</organism>
<dbReference type="FunFam" id="1.10.510.10:FF:000571">
    <property type="entry name" value="Maternal embryonic leucine zipper kinase"/>
    <property type="match status" value="1"/>
</dbReference>
<dbReference type="InterPro" id="IPR001683">
    <property type="entry name" value="PX_dom"/>
</dbReference>
<evidence type="ECO:0000259" key="16">
    <source>
        <dbReference type="PROSITE" id="PS50195"/>
    </source>
</evidence>
<keyword evidence="7 11" id="KW-0863">Zinc-finger</keyword>
<dbReference type="InterPro" id="IPR011011">
    <property type="entry name" value="Znf_FYVE_PHD"/>
</dbReference>
<evidence type="ECO:0000256" key="2">
    <source>
        <dbReference type="ARBA" id="ARBA00022527"/>
    </source>
</evidence>
<evidence type="ECO:0000256" key="7">
    <source>
        <dbReference type="ARBA" id="ARBA00022771"/>
    </source>
</evidence>
<dbReference type="Gene3D" id="3.30.1520.10">
    <property type="entry name" value="Phox-like domain"/>
    <property type="match status" value="1"/>
</dbReference>
<evidence type="ECO:0000259" key="14">
    <source>
        <dbReference type="PROSITE" id="PS50011"/>
    </source>
</evidence>
<evidence type="ECO:0000256" key="12">
    <source>
        <dbReference type="PROSITE-ProRule" id="PRU10141"/>
    </source>
</evidence>
<dbReference type="PROSITE" id="PS00108">
    <property type="entry name" value="PROTEIN_KINASE_ST"/>
    <property type="match status" value="1"/>
</dbReference>
<keyword evidence="4" id="KW-0808">Transferase</keyword>
<evidence type="ECO:0000256" key="13">
    <source>
        <dbReference type="SAM" id="MobiDB-lite"/>
    </source>
</evidence>
<dbReference type="GO" id="GO:0004674">
    <property type="term" value="F:protein serine/threonine kinase activity"/>
    <property type="evidence" value="ECO:0007669"/>
    <property type="project" value="UniProtKB-KW"/>
</dbReference>
<dbReference type="Gene3D" id="1.10.510.10">
    <property type="entry name" value="Transferase(Phosphotransferase) domain 1"/>
    <property type="match status" value="1"/>
</dbReference>
<keyword evidence="10 12" id="KW-0067">ATP-binding</keyword>
<feature type="domain" description="PX" evidence="16">
    <location>
        <begin position="30"/>
        <end position="154"/>
    </location>
</feature>
<feature type="binding site" evidence="12">
    <location>
        <position position="392"/>
    </location>
    <ligand>
        <name>ATP</name>
        <dbReference type="ChEBI" id="CHEBI:30616"/>
    </ligand>
</feature>
<keyword evidence="6 12" id="KW-0547">Nucleotide-binding</keyword>
<evidence type="ECO:0000256" key="1">
    <source>
        <dbReference type="ARBA" id="ARBA00009903"/>
    </source>
</evidence>
<dbReference type="PANTHER" id="PTHR24351">
    <property type="entry name" value="RIBOSOMAL PROTEIN S6 KINASE"/>
    <property type="match status" value="1"/>
</dbReference>
<dbReference type="CDD" id="cd06093">
    <property type="entry name" value="PX_domain"/>
    <property type="match status" value="1"/>
</dbReference>
<keyword evidence="18" id="KW-1185">Reference proteome</keyword>
<keyword evidence="3" id="KW-0597">Phosphoprotein</keyword>
<dbReference type="Pfam" id="PF13924">
    <property type="entry name" value="Lipocalin_5"/>
    <property type="match status" value="1"/>
</dbReference>
<feature type="region of interest" description="Disordered" evidence="13">
    <location>
        <begin position="201"/>
        <end position="255"/>
    </location>
</feature>
<gene>
    <name evidence="17" type="ORF">TEOVI_000745700</name>
</gene>